<gene>
    <name evidence="2" type="ORF">ASZ90_011096</name>
</gene>
<organism evidence="2">
    <name type="scientific">hydrocarbon metagenome</name>
    <dbReference type="NCBI Taxonomy" id="938273"/>
    <lineage>
        <taxon>unclassified sequences</taxon>
        <taxon>metagenomes</taxon>
        <taxon>ecological metagenomes</taxon>
    </lineage>
</organism>
<protein>
    <submittedName>
        <fullName evidence="2">Uncharacterized protein</fullName>
    </submittedName>
</protein>
<sequence>MCTGIEAGDHLKVADPGIKPRHRHGAASDSLPIYRSSLPGGRMPPHRQEEMPPH</sequence>
<reference evidence="2" key="1">
    <citation type="journal article" date="2015" name="Proc. Natl. Acad. Sci. U.S.A.">
        <title>Networks of energetic and metabolic interactions define dynamics in microbial communities.</title>
        <authorList>
            <person name="Embree M."/>
            <person name="Liu J.K."/>
            <person name="Al-Bassam M.M."/>
            <person name="Zengler K."/>
        </authorList>
    </citation>
    <scope>NUCLEOTIDE SEQUENCE</scope>
</reference>
<feature type="region of interest" description="Disordered" evidence="1">
    <location>
        <begin position="1"/>
        <end position="54"/>
    </location>
</feature>
<evidence type="ECO:0000313" key="2">
    <source>
        <dbReference type="EMBL" id="KUG19189.1"/>
    </source>
</evidence>
<comment type="caution">
    <text evidence="2">The sequence shown here is derived from an EMBL/GenBank/DDBJ whole genome shotgun (WGS) entry which is preliminary data.</text>
</comment>
<dbReference type="EMBL" id="LNQE01001317">
    <property type="protein sequence ID" value="KUG19189.1"/>
    <property type="molecule type" value="Genomic_DNA"/>
</dbReference>
<dbReference type="AlphaFoldDB" id="A0A0W8FE75"/>
<name>A0A0W8FE75_9ZZZZ</name>
<accession>A0A0W8FE75</accession>
<proteinExistence type="predicted"/>
<evidence type="ECO:0000256" key="1">
    <source>
        <dbReference type="SAM" id="MobiDB-lite"/>
    </source>
</evidence>